<evidence type="ECO:0000256" key="5">
    <source>
        <dbReference type="ARBA" id="ARBA00022538"/>
    </source>
</evidence>
<feature type="transmembrane region" description="Helical" evidence="13">
    <location>
        <begin position="314"/>
        <end position="331"/>
    </location>
</feature>
<feature type="transmembrane region" description="Helical" evidence="13">
    <location>
        <begin position="461"/>
        <end position="483"/>
    </location>
</feature>
<dbReference type="PANTHER" id="PTHR32468:SF84">
    <property type="entry name" value="OS05G0382200 PROTEIN"/>
    <property type="match status" value="1"/>
</dbReference>
<feature type="transmembrane region" description="Helical" evidence="13">
    <location>
        <begin position="110"/>
        <end position="130"/>
    </location>
</feature>
<accession>A0A8T0U9Y9</accession>
<comment type="similarity">
    <text evidence="11">Belongs to the monovalent cation:proton antiporter 2 (CPA2) transporter (TC 2.A.37) family. CHX (TC 2.A.37.4) subfamily.</text>
</comment>
<feature type="transmembrane region" description="Helical" evidence="13">
    <location>
        <begin position="136"/>
        <end position="163"/>
    </location>
</feature>
<dbReference type="GO" id="GO:0006885">
    <property type="term" value="P:regulation of pH"/>
    <property type="evidence" value="ECO:0007669"/>
    <property type="project" value="TreeGrafter"/>
</dbReference>
<keyword evidence="8 13" id="KW-1133">Transmembrane helix</keyword>
<keyword evidence="5" id="KW-0633">Potassium transport</keyword>
<dbReference type="InterPro" id="IPR038770">
    <property type="entry name" value="Na+/solute_symporter_sf"/>
</dbReference>
<evidence type="ECO:0000256" key="10">
    <source>
        <dbReference type="ARBA" id="ARBA00023136"/>
    </source>
</evidence>
<dbReference type="GO" id="GO:0016020">
    <property type="term" value="C:membrane"/>
    <property type="evidence" value="ECO:0007669"/>
    <property type="project" value="UniProtKB-SubCell"/>
</dbReference>
<dbReference type="GO" id="GO:0012505">
    <property type="term" value="C:endomembrane system"/>
    <property type="evidence" value="ECO:0007669"/>
    <property type="project" value="TreeGrafter"/>
</dbReference>
<feature type="region of interest" description="Disordered" evidence="12">
    <location>
        <begin position="1"/>
        <end position="21"/>
    </location>
</feature>
<feature type="transmembrane region" description="Helical" evidence="13">
    <location>
        <begin position="396"/>
        <end position="422"/>
    </location>
</feature>
<evidence type="ECO:0000256" key="2">
    <source>
        <dbReference type="ARBA" id="ARBA00004119"/>
    </source>
</evidence>
<keyword evidence="7" id="KW-0630">Potassium</keyword>
<feature type="region of interest" description="Disordered" evidence="12">
    <location>
        <begin position="486"/>
        <end position="508"/>
    </location>
</feature>
<dbReference type="GO" id="GO:0009941">
    <property type="term" value="C:chloroplast envelope"/>
    <property type="evidence" value="ECO:0007669"/>
    <property type="project" value="UniProtKB-SubCell"/>
</dbReference>
<gene>
    <name evidence="15" type="ORF">PVAP13_3NG128200</name>
</gene>
<dbReference type="Gene3D" id="1.20.1530.20">
    <property type="match status" value="1"/>
</dbReference>
<evidence type="ECO:0000256" key="12">
    <source>
        <dbReference type="SAM" id="MobiDB-lite"/>
    </source>
</evidence>
<feature type="compositionally biased region" description="Low complexity" evidence="12">
    <location>
        <begin position="9"/>
        <end position="18"/>
    </location>
</feature>
<feature type="transmembrane region" description="Helical" evidence="13">
    <location>
        <begin position="175"/>
        <end position="197"/>
    </location>
</feature>
<dbReference type="GO" id="GO:1902600">
    <property type="term" value="P:proton transmembrane transport"/>
    <property type="evidence" value="ECO:0007669"/>
    <property type="project" value="InterPro"/>
</dbReference>
<keyword evidence="4" id="KW-0813">Transport</keyword>
<evidence type="ECO:0000256" key="3">
    <source>
        <dbReference type="ARBA" id="ARBA00004141"/>
    </source>
</evidence>
<evidence type="ECO:0000313" key="15">
    <source>
        <dbReference type="EMBL" id="KAG2619610.1"/>
    </source>
</evidence>
<feature type="compositionally biased region" description="Polar residues" evidence="12">
    <location>
        <begin position="486"/>
        <end position="495"/>
    </location>
</feature>
<feature type="transmembrane region" description="Helical" evidence="13">
    <location>
        <begin position="246"/>
        <end position="267"/>
    </location>
</feature>
<dbReference type="InterPro" id="IPR006153">
    <property type="entry name" value="Cation/H_exchanger_TM"/>
</dbReference>
<comment type="caution">
    <text evidence="15">The sequence shown here is derived from an EMBL/GenBank/DDBJ whole genome shotgun (WGS) entry which is preliminary data.</text>
</comment>
<evidence type="ECO:0000256" key="1">
    <source>
        <dbReference type="ARBA" id="ARBA00003198"/>
    </source>
</evidence>
<organism evidence="15 16">
    <name type="scientific">Panicum virgatum</name>
    <name type="common">Blackwell switchgrass</name>
    <dbReference type="NCBI Taxonomy" id="38727"/>
    <lineage>
        <taxon>Eukaryota</taxon>
        <taxon>Viridiplantae</taxon>
        <taxon>Streptophyta</taxon>
        <taxon>Embryophyta</taxon>
        <taxon>Tracheophyta</taxon>
        <taxon>Spermatophyta</taxon>
        <taxon>Magnoliopsida</taxon>
        <taxon>Liliopsida</taxon>
        <taxon>Poales</taxon>
        <taxon>Poaceae</taxon>
        <taxon>PACMAD clade</taxon>
        <taxon>Panicoideae</taxon>
        <taxon>Panicodae</taxon>
        <taxon>Paniceae</taxon>
        <taxon>Panicinae</taxon>
        <taxon>Panicum</taxon>
        <taxon>Panicum sect. Hiantes</taxon>
    </lineage>
</organism>
<dbReference type="GO" id="GO:0015297">
    <property type="term" value="F:antiporter activity"/>
    <property type="evidence" value="ECO:0007669"/>
    <property type="project" value="InterPro"/>
</dbReference>
<evidence type="ECO:0000256" key="8">
    <source>
        <dbReference type="ARBA" id="ARBA00022989"/>
    </source>
</evidence>
<protein>
    <recommendedName>
        <fullName evidence="14">Cation/H+ exchanger transmembrane domain-containing protein</fullName>
    </recommendedName>
</protein>
<reference evidence="15" key="1">
    <citation type="submission" date="2020-05" db="EMBL/GenBank/DDBJ databases">
        <title>WGS assembly of Panicum virgatum.</title>
        <authorList>
            <person name="Lovell J.T."/>
            <person name="Jenkins J."/>
            <person name="Shu S."/>
            <person name="Juenger T.E."/>
            <person name="Schmutz J."/>
        </authorList>
    </citation>
    <scope>NUCLEOTIDE SEQUENCE</scope>
    <source>
        <strain evidence="15">AP13</strain>
    </source>
</reference>
<feature type="transmembrane region" description="Helical" evidence="13">
    <location>
        <begin position="209"/>
        <end position="234"/>
    </location>
</feature>
<feature type="transmembrane region" description="Helical" evidence="13">
    <location>
        <begin position="75"/>
        <end position="98"/>
    </location>
</feature>
<evidence type="ECO:0000256" key="9">
    <source>
        <dbReference type="ARBA" id="ARBA00023065"/>
    </source>
</evidence>
<evidence type="ECO:0000259" key="14">
    <source>
        <dbReference type="Pfam" id="PF00999"/>
    </source>
</evidence>
<sequence>MHALLPAGSSNSSSSWSSVATHTHTSDREVSCSCVHVRTSGIADHGMAANSPSSSPAAVKMASDGVWQGENPLDFALPLLAVQITVVLAVTQGLALALALALRPLRQPKVVAEILGGILLGPSALGRWGAFRRAIFPAWSAAALDTVAGLGLLLFLFLVGLELDFRAVRRAGPRSVAVAAAGIVPPFLAAPGLAPLLRLAVPAPGHGPAAFLPLCVFVGAALSVTALPVLACILKELGLLGAPLGETAMAAAAVNDVFAWALLALAVSGGAARGGAPLAPVYILASGAAFVALMLCALRPLMARLARRAGPGRAAALASPGAVVACALLAGAATDAIGVHPVFGAFVFGLSVPREGGLAERAGEKVAPLVSGLMLPLYFATSGLRTDIDTVRGAAAWGMVALVVAVAFLGKFGGTFAVAAWTGMARREAAALGVAMSAKGLVELIVLNIGRERKVLDDTTFAIFVIMALTTTVLATPFMTALYRSSTPTATTPESDGTELKGGDACPA</sequence>
<keyword evidence="10 13" id="KW-0472">Membrane</keyword>
<name>A0A8T0U9Y9_PANVG</name>
<proteinExistence type="inferred from homology"/>
<keyword evidence="9" id="KW-0406">Ion transport</keyword>
<evidence type="ECO:0000313" key="16">
    <source>
        <dbReference type="Proteomes" id="UP000823388"/>
    </source>
</evidence>
<evidence type="ECO:0000256" key="11">
    <source>
        <dbReference type="ARBA" id="ARBA00038341"/>
    </source>
</evidence>
<comment type="function">
    <text evidence="1">May function as sodium-coupled metabolite transporter across the chloroplast envelope.</text>
</comment>
<comment type="subcellular location">
    <subcellularLocation>
        <location evidence="3">Membrane</location>
        <topology evidence="3">Multi-pass membrane protein</topology>
    </subcellularLocation>
    <subcellularLocation>
        <location evidence="2">Plastid</location>
        <location evidence="2">Chloroplast envelope</location>
    </subcellularLocation>
</comment>
<evidence type="ECO:0000256" key="6">
    <source>
        <dbReference type="ARBA" id="ARBA00022692"/>
    </source>
</evidence>
<dbReference type="AlphaFoldDB" id="A0A8T0U9Y9"/>
<dbReference type="Pfam" id="PF00999">
    <property type="entry name" value="Na_H_Exchanger"/>
    <property type="match status" value="1"/>
</dbReference>
<evidence type="ECO:0000256" key="13">
    <source>
        <dbReference type="SAM" id="Phobius"/>
    </source>
</evidence>
<keyword evidence="6 13" id="KW-0812">Transmembrane</keyword>
<keyword evidence="16" id="KW-1185">Reference proteome</keyword>
<feature type="domain" description="Cation/H+ exchanger transmembrane" evidence="14">
    <location>
        <begin position="96"/>
        <end position="478"/>
    </location>
</feature>
<evidence type="ECO:0000256" key="4">
    <source>
        <dbReference type="ARBA" id="ARBA00022448"/>
    </source>
</evidence>
<feature type="transmembrane region" description="Helical" evidence="13">
    <location>
        <begin position="279"/>
        <end position="302"/>
    </location>
</feature>
<evidence type="ECO:0000256" key="7">
    <source>
        <dbReference type="ARBA" id="ARBA00022958"/>
    </source>
</evidence>
<dbReference type="EMBL" id="CM029042">
    <property type="protein sequence ID" value="KAG2619610.1"/>
    <property type="molecule type" value="Genomic_DNA"/>
</dbReference>
<dbReference type="InterPro" id="IPR050794">
    <property type="entry name" value="CPA2_transporter"/>
</dbReference>
<dbReference type="Proteomes" id="UP000823388">
    <property type="component" value="Chromosome 3N"/>
</dbReference>
<dbReference type="GO" id="GO:0006813">
    <property type="term" value="P:potassium ion transport"/>
    <property type="evidence" value="ECO:0007669"/>
    <property type="project" value="UniProtKB-KW"/>
</dbReference>
<dbReference type="PANTHER" id="PTHR32468">
    <property type="entry name" value="CATION/H + ANTIPORTER"/>
    <property type="match status" value="1"/>
</dbReference>